<protein>
    <submittedName>
        <fullName evidence="1">Uncharacterized protein</fullName>
    </submittedName>
</protein>
<evidence type="ECO:0000313" key="2">
    <source>
        <dbReference type="Proteomes" id="UP000008068"/>
    </source>
</evidence>
<dbReference type="HOGENOM" id="CLU_121595_0_0_1"/>
<reference evidence="2" key="1">
    <citation type="submission" date="2011-07" db="EMBL/GenBank/DDBJ databases">
        <authorList>
            <consortium name="Caenorhabditis brenneri Sequencing and Analysis Consortium"/>
            <person name="Wilson R.K."/>
        </authorList>
    </citation>
    <scope>NUCLEOTIDE SEQUENCE [LARGE SCALE GENOMIC DNA]</scope>
    <source>
        <strain evidence="2">PB2801</strain>
    </source>
</reference>
<name>G0MVA5_CAEBE</name>
<dbReference type="AlphaFoldDB" id="G0MVA5"/>
<proteinExistence type="predicted"/>
<dbReference type="eggNOG" id="ENOG502TI54">
    <property type="taxonomic scope" value="Eukaryota"/>
</dbReference>
<sequence>MTGHSSANDIISTFNHFFTNVPTNKSFDMTYKVYIRDLVDVDDRGTLSSRSSMVNVQNNKPVTIASHGIVPTASPSCTTLDVSLMSMPGTKASSTNLSTIKTNETISMTQIDRLCAENMARKERSMVDLKDLNQKFGSGCPPPPPCAASPPTVYENLSILSSKSTSGTSSGPNTFTEKVREFEKLIAKKEELSGEEKVFIKISDCFE</sequence>
<dbReference type="OMA" id="AKESAHM"/>
<dbReference type="EMBL" id="GL379814">
    <property type="protein sequence ID" value="EGT44939.1"/>
    <property type="molecule type" value="Genomic_DNA"/>
</dbReference>
<dbReference type="Proteomes" id="UP000008068">
    <property type="component" value="Unassembled WGS sequence"/>
</dbReference>
<dbReference type="InParanoid" id="G0MVA5"/>
<dbReference type="OrthoDB" id="5842242at2759"/>
<gene>
    <name evidence="1" type="ORF">CAEBREN_01936</name>
</gene>
<keyword evidence="2" id="KW-1185">Reference proteome</keyword>
<organism evidence="2">
    <name type="scientific">Caenorhabditis brenneri</name>
    <name type="common">Nematode worm</name>
    <dbReference type="NCBI Taxonomy" id="135651"/>
    <lineage>
        <taxon>Eukaryota</taxon>
        <taxon>Metazoa</taxon>
        <taxon>Ecdysozoa</taxon>
        <taxon>Nematoda</taxon>
        <taxon>Chromadorea</taxon>
        <taxon>Rhabditida</taxon>
        <taxon>Rhabditina</taxon>
        <taxon>Rhabditomorpha</taxon>
        <taxon>Rhabditoidea</taxon>
        <taxon>Rhabditidae</taxon>
        <taxon>Peloderinae</taxon>
        <taxon>Caenorhabditis</taxon>
    </lineage>
</organism>
<evidence type="ECO:0000313" key="1">
    <source>
        <dbReference type="EMBL" id="EGT44939.1"/>
    </source>
</evidence>
<dbReference type="FunCoup" id="G0MVA5">
    <property type="interactions" value="1049"/>
</dbReference>
<accession>G0MVA5</accession>